<protein>
    <recommendedName>
        <fullName evidence="3">SDR family NAD(P)-dependent oxidoreductase</fullName>
    </recommendedName>
</protein>
<evidence type="ECO:0000313" key="1">
    <source>
        <dbReference type="EMBL" id="MFC7670333.1"/>
    </source>
</evidence>
<proteinExistence type="predicted"/>
<dbReference type="InterPro" id="IPR036291">
    <property type="entry name" value="NAD(P)-bd_dom_sf"/>
</dbReference>
<evidence type="ECO:0008006" key="3">
    <source>
        <dbReference type="Google" id="ProtNLM"/>
    </source>
</evidence>
<dbReference type="SUPFAM" id="SSF51735">
    <property type="entry name" value="NAD(P)-binding Rossmann-fold domains"/>
    <property type="match status" value="1"/>
</dbReference>
<dbReference type="RefSeq" id="WP_380205784.1">
    <property type="nucleotide sequence ID" value="NZ_JBHTEK010000001.1"/>
</dbReference>
<gene>
    <name evidence="1" type="ORF">ACFQT0_25435</name>
</gene>
<name>A0ABW2U9X6_9BACT</name>
<organism evidence="1 2">
    <name type="scientific">Hymenobacter humi</name>
    <dbReference type="NCBI Taxonomy" id="1411620"/>
    <lineage>
        <taxon>Bacteria</taxon>
        <taxon>Pseudomonadati</taxon>
        <taxon>Bacteroidota</taxon>
        <taxon>Cytophagia</taxon>
        <taxon>Cytophagales</taxon>
        <taxon>Hymenobacteraceae</taxon>
        <taxon>Hymenobacter</taxon>
    </lineage>
</organism>
<dbReference type="Proteomes" id="UP001596513">
    <property type="component" value="Unassembled WGS sequence"/>
</dbReference>
<keyword evidence="2" id="KW-1185">Reference proteome</keyword>
<dbReference type="EMBL" id="JBHTEK010000001">
    <property type="protein sequence ID" value="MFC7670333.1"/>
    <property type="molecule type" value="Genomic_DNA"/>
</dbReference>
<comment type="caution">
    <text evidence="1">The sequence shown here is derived from an EMBL/GenBank/DDBJ whole genome shotgun (WGS) entry which is preliminary data.</text>
</comment>
<dbReference type="Gene3D" id="3.40.50.720">
    <property type="entry name" value="NAD(P)-binding Rossmann-like Domain"/>
    <property type="match status" value="1"/>
</dbReference>
<accession>A0ABW2U9X6</accession>
<evidence type="ECO:0000313" key="2">
    <source>
        <dbReference type="Proteomes" id="UP001596513"/>
    </source>
</evidence>
<reference evidence="2" key="1">
    <citation type="journal article" date="2019" name="Int. J. Syst. Evol. Microbiol.">
        <title>The Global Catalogue of Microorganisms (GCM) 10K type strain sequencing project: providing services to taxonomists for standard genome sequencing and annotation.</title>
        <authorList>
            <consortium name="The Broad Institute Genomics Platform"/>
            <consortium name="The Broad Institute Genome Sequencing Center for Infectious Disease"/>
            <person name="Wu L."/>
            <person name="Ma J."/>
        </authorList>
    </citation>
    <scope>NUCLEOTIDE SEQUENCE [LARGE SCALE GENOMIC DNA]</scope>
    <source>
        <strain evidence="2">JCM 19635</strain>
    </source>
</reference>
<sequence length="48" mass="4902">MNPSLPALVITGVSSGLGLATARAFVGRGYRVFGSVRTPPMPPACKLS</sequence>